<keyword evidence="2" id="KW-1185">Reference proteome</keyword>
<name>A0A8B8ZHR1_PHODC</name>
<feature type="signal peptide" evidence="1">
    <location>
        <begin position="1"/>
        <end position="19"/>
    </location>
</feature>
<dbReference type="AlphaFoldDB" id="A0A8B8ZHR1"/>
<gene>
    <name evidence="3" type="primary">LOC120104941</name>
</gene>
<sequence length="131" mass="13972">MKTAFLLIMVLLATVAANAASMAIHEASSIPASLGKRLRSFLGRTGGIWNSVSIGVEGGSEVDSSKMRAKVGDKGGRHVGSTSSSCMTLEYCKKNKVICTKKCSKRHGSVVEKKHIPKKCTIKCKKCIPDC</sequence>
<evidence type="ECO:0000313" key="3">
    <source>
        <dbReference type="RefSeq" id="XP_038972822.1"/>
    </source>
</evidence>
<dbReference type="Proteomes" id="UP000228380">
    <property type="component" value="Unplaced"/>
</dbReference>
<dbReference type="OrthoDB" id="675389at2759"/>
<reference evidence="3" key="1">
    <citation type="submission" date="2025-08" db="UniProtKB">
        <authorList>
            <consortium name="RefSeq"/>
        </authorList>
    </citation>
    <scope>IDENTIFICATION</scope>
    <source>
        <tissue evidence="3">Young leaves</tissue>
    </source>
</reference>
<protein>
    <submittedName>
        <fullName evidence="3">Uncharacterized protein LOC120104941</fullName>
    </submittedName>
</protein>
<evidence type="ECO:0000256" key="1">
    <source>
        <dbReference type="SAM" id="SignalP"/>
    </source>
</evidence>
<dbReference type="KEGG" id="pda:120104941"/>
<dbReference type="GeneID" id="120104941"/>
<keyword evidence="1" id="KW-0732">Signal</keyword>
<dbReference type="RefSeq" id="XP_038972822.1">
    <property type="nucleotide sequence ID" value="XM_039116894.1"/>
</dbReference>
<evidence type="ECO:0000313" key="2">
    <source>
        <dbReference type="Proteomes" id="UP000228380"/>
    </source>
</evidence>
<proteinExistence type="predicted"/>
<accession>A0A8B8ZHR1</accession>
<organism evidence="2 3">
    <name type="scientific">Phoenix dactylifera</name>
    <name type="common">Date palm</name>
    <dbReference type="NCBI Taxonomy" id="42345"/>
    <lineage>
        <taxon>Eukaryota</taxon>
        <taxon>Viridiplantae</taxon>
        <taxon>Streptophyta</taxon>
        <taxon>Embryophyta</taxon>
        <taxon>Tracheophyta</taxon>
        <taxon>Spermatophyta</taxon>
        <taxon>Magnoliopsida</taxon>
        <taxon>Liliopsida</taxon>
        <taxon>Arecaceae</taxon>
        <taxon>Coryphoideae</taxon>
        <taxon>Phoeniceae</taxon>
        <taxon>Phoenix</taxon>
    </lineage>
</organism>
<feature type="chain" id="PRO_5034463742" evidence="1">
    <location>
        <begin position="20"/>
        <end position="131"/>
    </location>
</feature>